<dbReference type="Gene3D" id="3.40.50.970">
    <property type="match status" value="1"/>
</dbReference>
<evidence type="ECO:0000256" key="2">
    <source>
        <dbReference type="ARBA" id="ARBA00023002"/>
    </source>
</evidence>
<sequence>MSFNNDIEISYCDAIREAFSYLLKNYPEVFVIGQGLWSPWYVGNTMLNLDTIYGKDRVIDTPVSESATTGAALGAAITGMKPIVVHPRMDFMLYAMDTIVNQAAKWNYMYAGKCSSPCLTIRSIINRGGEQGAQHSQALHSLFSHIPGLRVVMPATPTDARDLLIASCLSPDPVLYIDDRWLYSQKEILSPIKEINLAEQGPLVLNNGSDLTIVACSYSVLLAKQAIKELNSSKNINSIELIDLRILNPLRMNLIINSVKKTGRLLVIDGGWDSCGIGSEIISKVCENIDLSLLKTQPQKICLPNCAAPSAMNLEDEYYPNIQRVIAKIKFIIVQN</sequence>
<feature type="domain" description="Transketolase-like pyrimidine-binding" evidence="4">
    <location>
        <begin position="9"/>
        <end position="185"/>
    </location>
</feature>
<proteinExistence type="predicted"/>
<keyword evidence="2" id="KW-0560">Oxidoreductase</keyword>
<dbReference type="RefSeq" id="WP_158466469.1">
    <property type="nucleotide sequence ID" value="NZ_QJUE01000002.1"/>
</dbReference>
<dbReference type="Gene3D" id="3.40.50.920">
    <property type="match status" value="1"/>
</dbReference>
<keyword evidence="3" id="KW-0786">Thiamine pyrophosphate</keyword>
<dbReference type="OrthoDB" id="8732661at2"/>
<dbReference type="SUPFAM" id="SSF52518">
    <property type="entry name" value="Thiamin diphosphate-binding fold (THDP-binding)"/>
    <property type="match status" value="1"/>
</dbReference>
<reference evidence="5 6" key="1">
    <citation type="journal article" date="2018" name="Appl. Environ. Microbiol.">
        <title>Genome rearrangement shapes Prochlorococcus ecological adaptation.</title>
        <authorList>
            <person name="Yan W."/>
            <person name="Wei S."/>
            <person name="Wang Q."/>
            <person name="Xiao X."/>
            <person name="Zeng Q."/>
            <person name="Jiao N."/>
            <person name="Zhang R."/>
        </authorList>
    </citation>
    <scope>NUCLEOTIDE SEQUENCE [LARGE SCALE GENOMIC DNA]</scope>
    <source>
        <strain evidence="5 6">XMU1408</strain>
    </source>
</reference>
<dbReference type="Pfam" id="PF02779">
    <property type="entry name" value="Transket_pyr"/>
    <property type="match status" value="1"/>
</dbReference>
<organism evidence="5 6">
    <name type="scientific">Prochlorococcus marinus XMU1408</name>
    <dbReference type="NCBI Taxonomy" id="2213228"/>
    <lineage>
        <taxon>Bacteria</taxon>
        <taxon>Bacillati</taxon>
        <taxon>Cyanobacteriota</taxon>
        <taxon>Cyanophyceae</taxon>
        <taxon>Synechococcales</taxon>
        <taxon>Prochlorococcaceae</taxon>
        <taxon>Prochlorococcus</taxon>
    </lineage>
</organism>
<evidence type="ECO:0000256" key="1">
    <source>
        <dbReference type="ARBA" id="ARBA00001964"/>
    </source>
</evidence>
<dbReference type="Pfam" id="PF02780">
    <property type="entry name" value="Transketolase_C"/>
    <property type="match status" value="1"/>
</dbReference>
<evidence type="ECO:0000313" key="5">
    <source>
        <dbReference type="EMBL" id="PYE02976.1"/>
    </source>
</evidence>
<gene>
    <name evidence="5" type="ORF">DNJ73_04305</name>
</gene>
<dbReference type="SMART" id="SM00861">
    <property type="entry name" value="Transket_pyr"/>
    <property type="match status" value="1"/>
</dbReference>
<dbReference type="GO" id="GO:0016491">
    <property type="term" value="F:oxidoreductase activity"/>
    <property type="evidence" value="ECO:0007669"/>
    <property type="project" value="UniProtKB-KW"/>
</dbReference>
<dbReference type="InterPro" id="IPR009014">
    <property type="entry name" value="Transketo_C/PFOR_II"/>
</dbReference>
<evidence type="ECO:0000313" key="6">
    <source>
        <dbReference type="Proteomes" id="UP000247807"/>
    </source>
</evidence>
<dbReference type="PANTHER" id="PTHR43257">
    <property type="entry name" value="PYRUVATE DEHYDROGENASE E1 COMPONENT BETA SUBUNIT"/>
    <property type="match status" value="1"/>
</dbReference>
<dbReference type="AlphaFoldDB" id="A0A318R116"/>
<dbReference type="SUPFAM" id="SSF52922">
    <property type="entry name" value="TK C-terminal domain-like"/>
    <property type="match status" value="1"/>
</dbReference>
<evidence type="ECO:0000259" key="4">
    <source>
        <dbReference type="SMART" id="SM00861"/>
    </source>
</evidence>
<dbReference type="Proteomes" id="UP000247807">
    <property type="component" value="Unassembled WGS sequence"/>
</dbReference>
<comment type="cofactor">
    <cofactor evidence="1">
        <name>thiamine diphosphate</name>
        <dbReference type="ChEBI" id="CHEBI:58937"/>
    </cofactor>
</comment>
<dbReference type="PANTHER" id="PTHR43257:SF2">
    <property type="entry name" value="PYRUVATE DEHYDROGENASE E1 COMPONENT SUBUNIT BETA"/>
    <property type="match status" value="1"/>
</dbReference>
<evidence type="ECO:0000256" key="3">
    <source>
        <dbReference type="ARBA" id="ARBA00023052"/>
    </source>
</evidence>
<dbReference type="InterPro" id="IPR005475">
    <property type="entry name" value="Transketolase-like_Pyr-bd"/>
</dbReference>
<dbReference type="EMBL" id="QJUE01000002">
    <property type="protein sequence ID" value="PYE02976.1"/>
    <property type="molecule type" value="Genomic_DNA"/>
</dbReference>
<accession>A0A318R116</accession>
<dbReference type="InterPro" id="IPR029061">
    <property type="entry name" value="THDP-binding"/>
</dbReference>
<comment type="caution">
    <text evidence="5">The sequence shown here is derived from an EMBL/GenBank/DDBJ whole genome shotgun (WGS) entry which is preliminary data.</text>
</comment>
<protein>
    <submittedName>
        <fullName evidence="5">Alpha-ketoacid dehydrogenase subunit beta</fullName>
    </submittedName>
</protein>
<name>A0A318R116_PROMR</name>
<dbReference type="InterPro" id="IPR033248">
    <property type="entry name" value="Transketolase_C"/>
</dbReference>